<dbReference type="SMART" id="SM00235">
    <property type="entry name" value="ZnMc"/>
    <property type="match status" value="1"/>
</dbReference>
<dbReference type="GO" id="GO:0004222">
    <property type="term" value="F:metalloendopeptidase activity"/>
    <property type="evidence" value="ECO:0007669"/>
    <property type="project" value="InterPro"/>
</dbReference>
<dbReference type="InterPro" id="IPR024079">
    <property type="entry name" value="MetalloPept_cat_dom_sf"/>
</dbReference>
<dbReference type="Pfam" id="PF13946">
    <property type="entry name" value="DUF4214"/>
    <property type="match status" value="2"/>
</dbReference>
<dbReference type="InterPro" id="IPR001818">
    <property type="entry name" value="Pept_M10_metallopeptidase"/>
</dbReference>
<dbReference type="Pfam" id="PF00353">
    <property type="entry name" value="HemolysinCabind"/>
    <property type="match status" value="2"/>
</dbReference>
<evidence type="ECO:0000256" key="1">
    <source>
        <dbReference type="ARBA" id="ARBA00009490"/>
    </source>
</evidence>
<evidence type="ECO:0000256" key="4">
    <source>
        <dbReference type="ARBA" id="ARBA00022801"/>
    </source>
</evidence>
<dbReference type="InterPro" id="IPR038255">
    <property type="entry name" value="PBS_linker_sf"/>
</dbReference>
<dbReference type="GO" id="GO:0006508">
    <property type="term" value="P:proteolysis"/>
    <property type="evidence" value="ECO:0007669"/>
    <property type="project" value="UniProtKB-KW"/>
</dbReference>
<dbReference type="InterPro" id="IPR001343">
    <property type="entry name" value="Hemolysn_Ca-bd"/>
</dbReference>
<protein>
    <recommendedName>
        <fullName evidence="6">Peptidase metallopeptidase domain-containing protein</fullName>
    </recommendedName>
</protein>
<dbReference type="InterPro" id="IPR034033">
    <property type="entry name" value="Serralysin-like"/>
</dbReference>
<organism evidence="7">
    <name type="scientific">uncultured Acetobacteraceae bacterium</name>
    <dbReference type="NCBI Taxonomy" id="169975"/>
    <lineage>
        <taxon>Bacteria</taxon>
        <taxon>Pseudomonadati</taxon>
        <taxon>Pseudomonadota</taxon>
        <taxon>Alphaproteobacteria</taxon>
        <taxon>Acetobacterales</taxon>
        <taxon>Acetobacteraceae</taxon>
        <taxon>environmental samples</taxon>
    </lineage>
</organism>
<dbReference type="Gene3D" id="3.40.390.10">
    <property type="entry name" value="Collagenase (Catalytic Domain)"/>
    <property type="match status" value="1"/>
</dbReference>
<dbReference type="GO" id="GO:0005509">
    <property type="term" value="F:calcium ion binding"/>
    <property type="evidence" value="ECO:0007669"/>
    <property type="project" value="InterPro"/>
</dbReference>
<evidence type="ECO:0000313" key="7">
    <source>
        <dbReference type="EMBL" id="CAA9227043.1"/>
    </source>
</evidence>
<dbReference type="GO" id="GO:0031012">
    <property type="term" value="C:extracellular matrix"/>
    <property type="evidence" value="ECO:0007669"/>
    <property type="project" value="InterPro"/>
</dbReference>
<keyword evidence="3" id="KW-0479">Metal-binding</keyword>
<proteinExistence type="inferred from homology"/>
<keyword evidence="4" id="KW-0378">Hydrolase</keyword>
<dbReference type="Pfam" id="PF00413">
    <property type="entry name" value="Peptidase_M10"/>
    <property type="match status" value="1"/>
</dbReference>
<dbReference type="EMBL" id="CADCTL010000070">
    <property type="protein sequence ID" value="CAA9227043.1"/>
    <property type="molecule type" value="Genomic_DNA"/>
</dbReference>
<evidence type="ECO:0000256" key="3">
    <source>
        <dbReference type="ARBA" id="ARBA00022723"/>
    </source>
</evidence>
<evidence type="ECO:0000256" key="2">
    <source>
        <dbReference type="ARBA" id="ARBA00022670"/>
    </source>
</evidence>
<reference evidence="7" key="1">
    <citation type="submission" date="2020-02" db="EMBL/GenBank/DDBJ databases">
        <authorList>
            <person name="Meier V. D."/>
        </authorList>
    </citation>
    <scope>NUCLEOTIDE SEQUENCE</scope>
    <source>
        <strain evidence="7">AVDCRST_MAG04</strain>
    </source>
</reference>
<name>A0A6J4HN66_9PROT</name>
<dbReference type="InterPro" id="IPR011049">
    <property type="entry name" value="Serralysin-like_metalloprot_C"/>
</dbReference>
<dbReference type="InterPro" id="IPR006026">
    <property type="entry name" value="Peptidase_Metallo"/>
</dbReference>
<dbReference type="Gene3D" id="1.10.3130.20">
    <property type="entry name" value="Phycobilisome linker domain"/>
    <property type="match status" value="2"/>
</dbReference>
<comment type="similarity">
    <text evidence="1">Belongs to the peptidase M10B family.</text>
</comment>
<dbReference type="SUPFAM" id="SSF55486">
    <property type="entry name" value="Metalloproteases ('zincins'), catalytic domain"/>
    <property type="match status" value="1"/>
</dbReference>
<gene>
    <name evidence="7" type="ORF">AVDCRST_MAG04-926</name>
</gene>
<dbReference type="CDD" id="cd04277">
    <property type="entry name" value="ZnMc_serralysin_like"/>
    <property type="match status" value="1"/>
</dbReference>
<feature type="domain" description="Peptidase metallopeptidase" evidence="6">
    <location>
        <begin position="67"/>
        <end position="238"/>
    </location>
</feature>
<keyword evidence="2" id="KW-0645">Protease</keyword>
<dbReference type="AlphaFoldDB" id="A0A6J4HN66"/>
<keyword evidence="5" id="KW-0862">Zinc</keyword>
<accession>A0A6J4HN66</accession>
<sequence>MSAHHDQEHDHSDTCDVEGVPDVEAAIVGPPGAGVAATSSDSKVATVLMRPTPGWNGAQLGAPVLVPYSFATRDTLYYGISGRPPTADGFSPGRSEALDATQRASIAEALALWERVCGITFVEVPDSTQESFGGIRFAMENLGPGVHGVAYTALPAGAKVVFQRGMYADASLRPGTEGFWVALHEIGHAIGLKHPFSGSPTLPAGEDNTFNTVMSYKAGNYTHLGPIDIAAAEYIYGTQEAEAAAPVRWARGPGGSLVTTGNDAANSITGLDIRDLVRAGGGADVIRTQGGNDDILPGTGADTVDGGAGFDTLWAETPRRHAALTEHWIVGKSLVLPGGTDRLENIETVRFFDGQVSFHADLHAGQAYRLYGAALGRAPDPIGLGQWTQALEAGATSLSNAAAGFAGSAEFAARYGAPTDAGFVTLLYQNVLGRAPDAAGLNFWTGAMRAGQSRADVLLGFSEAAEHKQKTAAVFAKGLWTPDPDAVDVLRAYMAVLDRLPDAGGLAHWAAAREAGLSQFDLVNGFMSSHEFQARFGGLSNRDFVEQMYRTALDRPADSAGLDHWTHLLDAEIGSRAEVATGFADSVEMTVKLTPLVADGIVLA</sequence>
<dbReference type="SUPFAM" id="SSF51120">
    <property type="entry name" value="beta-Roll"/>
    <property type="match status" value="1"/>
</dbReference>
<dbReference type="InterPro" id="IPR025282">
    <property type="entry name" value="DUF4214"/>
</dbReference>
<evidence type="ECO:0000256" key="5">
    <source>
        <dbReference type="ARBA" id="ARBA00022833"/>
    </source>
</evidence>
<evidence type="ECO:0000259" key="6">
    <source>
        <dbReference type="SMART" id="SM00235"/>
    </source>
</evidence>
<dbReference type="GO" id="GO:0008270">
    <property type="term" value="F:zinc ion binding"/>
    <property type="evidence" value="ECO:0007669"/>
    <property type="project" value="InterPro"/>
</dbReference>